<reference evidence="1 2" key="1">
    <citation type="submission" date="2017-08" db="EMBL/GenBank/DDBJ databases">
        <title>The whole genome shortgun sequences of strain Leeuwenhoekiella nanhaiensis G18 from the South China Sea.</title>
        <authorList>
            <person name="Liu Q."/>
        </authorList>
    </citation>
    <scope>NUCLEOTIDE SEQUENCE [LARGE SCALE GENOMIC DNA]</scope>
    <source>
        <strain evidence="1 2">G18</strain>
    </source>
</reference>
<sequence>MLLDLTGLTMNAEEASQVSEAIFKRTITGGALAEYHDIVTGINHKQQIPFIGNMGLVGEKITSCDRNPNGTSIPLTEKFWDPVIIGDRLKHCSIDINSLLKLFRKAQRMNPDFYDRIDSEEFGVIIAKLEQALTKMENRLVWFGDTAADNVAGGGVISDGTNVKYFNPIDGLFKQIFAEIPTSAANYVEISKNAGASYAAQALAADEALGIFRAMHKKMDARFFEALEEGAQPQFLVTREMWQNYEDTLENKSIVFSLQETQDGITKRSYRGIPIKVRHDWDNNIRSYQDNGTKFNLPNRAILTVKENIPVGTLSESDLDNLESWYEKKDKANYIDFDLKLDVKHLLPYMTVAAY</sequence>
<dbReference type="OrthoDB" id="1032063at2"/>
<keyword evidence="2" id="KW-1185">Reference proteome</keyword>
<dbReference type="Proteomes" id="UP000229433">
    <property type="component" value="Unassembled WGS sequence"/>
</dbReference>
<protein>
    <recommendedName>
        <fullName evidence="3">Major capsid protein E</fullName>
    </recommendedName>
</protein>
<dbReference type="EMBL" id="NQXA01000035">
    <property type="protein sequence ID" value="PHQ27704.1"/>
    <property type="molecule type" value="Genomic_DNA"/>
</dbReference>
<gene>
    <name evidence="1" type="ORF">CJ305_18735</name>
</gene>
<proteinExistence type="predicted"/>
<accession>A0A2G1VLV7</accession>
<evidence type="ECO:0008006" key="3">
    <source>
        <dbReference type="Google" id="ProtNLM"/>
    </source>
</evidence>
<name>A0A2G1VLV7_9FLAO</name>
<evidence type="ECO:0000313" key="1">
    <source>
        <dbReference type="EMBL" id="PHQ27704.1"/>
    </source>
</evidence>
<dbReference type="AlphaFoldDB" id="A0A2G1VLV7"/>
<organism evidence="1 2">
    <name type="scientific">Leeuwenhoekiella nanhaiensis</name>
    <dbReference type="NCBI Taxonomy" id="1655491"/>
    <lineage>
        <taxon>Bacteria</taxon>
        <taxon>Pseudomonadati</taxon>
        <taxon>Bacteroidota</taxon>
        <taxon>Flavobacteriia</taxon>
        <taxon>Flavobacteriales</taxon>
        <taxon>Flavobacteriaceae</taxon>
        <taxon>Leeuwenhoekiella</taxon>
    </lineage>
</organism>
<comment type="caution">
    <text evidence="1">The sequence shown here is derived from an EMBL/GenBank/DDBJ whole genome shotgun (WGS) entry which is preliminary data.</text>
</comment>
<dbReference type="RefSeq" id="WP_099647796.1">
    <property type="nucleotide sequence ID" value="NZ_KZ319314.1"/>
</dbReference>
<evidence type="ECO:0000313" key="2">
    <source>
        <dbReference type="Proteomes" id="UP000229433"/>
    </source>
</evidence>